<keyword evidence="1" id="KW-0689">Ribosomal protein</keyword>
<gene>
    <name evidence="1" type="ORF">NCTC11679_02363</name>
</gene>
<name>A0A378C159_KLEPN</name>
<dbReference type="EMBL" id="UGMG01000001">
    <property type="protein sequence ID" value="STV57539.1"/>
    <property type="molecule type" value="Genomic_DNA"/>
</dbReference>
<proteinExistence type="predicted"/>
<keyword evidence="1" id="KW-0687">Ribonucleoprotein</keyword>
<dbReference type="GO" id="GO:0005840">
    <property type="term" value="C:ribosome"/>
    <property type="evidence" value="ECO:0007669"/>
    <property type="project" value="UniProtKB-KW"/>
</dbReference>
<evidence type="ECO:0000313" key="1">
    <source>
        <dbReference type="EMBL" id="STV57539.1"/>
    </source>
</evidence>
<sequence length="183" mass="20325">MLYVVECAYTDPQSEAAWNTFYNQEKLPALVSVPGFYASQRFRALSEGCPCYLALHDIHDATVIDSDAYRRNGGGHFARWQSAIADWHRHLYLTNNTLREVAPDEVLLLGDTAEDLPVAAPIHLQPGGLATEQTRYAAIPPTGQPASPGHDCRRLYLSAHHRPVTQPGAARVRSPCHLLPFIR</sequence>
<accession>A0A378C159</accession>
<dbReference type="Proteomes" id="UP000255239">
    <property type="component" value="Unassembled WGS sequence"/>
</dbReference>
<organism evidence="1 2">
    <name type="scientific">Klebsiella pneumoniae</name>
    <dbReference type="NCBI Taxonomy" id="573"/>
    <lineage>
        <taxon>Bacteria</taxon>
        <taxon>Pseudomonadati</taxon>
        <taxon>Pseudomonadota</taxon>
        <taxon>Gammaproteobacteria</taxon>
        <taxon>Enterobacterales</taxon>
        <taxon>Enterobacteriaceae</taxon>
        <taxon>Klebsiella/Raoultella group</taxon>
        <taxon>Klebsiella</taxon>
        <taxon>Klebsiella pneumoniae complex</taxon>
    </lineage>
</organism>
<dbReference type="AlphaFoldDB" id="A0A378C159"/>
<protein>
    <submittedName>
        <fullName evidence="1">Ribosomal protein S4</fullName>
    </submittedName>
</protein>
<reference evidence="1 2" key="1">
    <citation type="submission" date="2018-06" db="EMBL/GenBank/DDBJ databases">
        <authorList>
            <consortium name="Pathogen Informatics"/>
            <person name="Doyle S."/>
        </authorList>
    </citation>
    <scope>NUCLEOTIDE SEQUENCE [LARGE SCALE GENOMIC DNA]</scope>
    <source>
        <strain evidence="1 2">NCTC11679</strain>
    </source>
</reference>
<evidence type="ECO:0000313" key="2">
    <source>
        <dbReference type="Proteomes" id="UP000255239"/>
    </source>
</evidence>